<feature type="signal peptide" evidence="1">
    <location>
        <begin position="1"/>
        <end position="23"/>
    </location>
</feature>
<gene>
    <name evidence="2" type="ORF">E0W60_31190</name>
</gene>
<sequence length="236" mass="25858">MRVRVSVAAAMVALLSGCAAMRAAQMEANAKEKAESCKQRQSVMAAKNQEAIATFLTGKSIADKLPLGGKKVTYEMLNSKETPLSAESNELMQYRDLRAKILSDSTGWWMDCAPKEVSTAFLDSSRQTLALYRDLAMSRLTFGQAAERLDKIAQDYETNLPSLMQQARSREQQEWSQAEAAQAARDQAAAAAFAAGMASVPRPQPVYIQPVQVPAYRAPTQTTCNKFGNQVNCTTY</sequence>
<name>A0A4V1BZJ0_9BURK</name>
<accession>A0A4V1BZJ0</accession>
<dbReference type="Proteomes" id="UP000295294">
    <property type="component" value="Plasmid unnamed1"/>
</dbReference>
<keyword evidence="1" id="KW-0732">Signal</keyword>
<reference evidence="2 3" key="1">
    <citation type="submission" date="2019-03" db="EMBL/GenBank/DDBJ databases">
        <title>Efficiently degradation of phenoxyalkanoic acid herbicides by Cupriavidus oxalaticus strain X32.</title>
        <authorList>
            <person name="Sheng X."/>
        </authorList>
    </citation>
    <scope>NUCLEOTIDE SEQUENCE [LARGE SCALE GENOMIC DNA]</scope>
    <source>
        <strain evidence="2 3">X32</strain>
        <plasmid evidence="2 3">unnamed1</plasmid>
    </source>
</reference>
<protein>
    <recommendedName>
        <fullName evidence="4">Lipoprotein</fullName>
    </recommendedName>
</protein>
<dbReference type="KEGG" id="cox:E0W60_31190"/>
<proteinExistence type="predicted"/>
<dbReference type="AlphaFoldDB" id="A0A4V1BZJ0"/>
<geneLocation type="plasmid" evidence="2">
    <name>unnamed1</name>
</geneLocation>
<feature type="chain" id="PRO_5020441756" description="Lipoprotein" evidence="1">
    <location>
        <begin position="24"/>
        <end position="236"/>
    </location>
</feature>
<evidence type="ECO:0000313" key="3">
    <source>
        <dbReference type="Proteomes" id="UP000295294"/>
    </source>
</evidence>
<evidence type="ECO:0008006" key="4">
    <source>
        <dbReference type="Google" id="ProtNLM"/>
    </source>
</evidence>
<organism evidence="2 3">
    <name type="scientific">Cupriavidus oxalaticus</name>
    <dbReference type="NCBI Taxonomy" id="96344"/>
    <lineage>
        <taxon>Bacteria</taxon>
        <taxon>Pseudomonadati</taxon>
        <taxon>Pseudomonadota</taxon>
        <taxon>Betaproteobacteria</taxon>
        <taxon>Burkholderiales</taxon>
        <taxon>Burkholderiaceae</taxon>
        <taxon>Cupriavidus</taxon>
    </lineage>
</organism>
<dbReference type="EMBL" id="CP038636">
    <property type="protein sequence ID" value="QBY55492.1"/>
    <property type="molecule type" value="Genomic_DNA"/>
</dbReference>
<evidence type="ECO:0000313" key="2">
    <source>
        <dbReference type="EMBL" id="QBY55492.1"/>
    </source>
</evidence>
<evidence type="ECO:0000256" key="1">
    <source>
        <dbReference type="SAM" id="SignalP"/>
    </source>
</evidence>
<dbReference type="RefSeq" id="WP_135706733.1">
    <property type="nucleotide sequence ID" value="NZ_CP038636.1"/>
</dbReference>
<dbReference type="PROSITE" id="PS51257">
    <property type="entry name" value="PROKAR_LIPOPROTEIN"/>
    <property type="match status" value="1"/>
</dbReference>
<keyword evidence="2" id="KW-0614">Plasmid</keyword>